<feature type="transmembrane region" description="Helical" evidence="5">
    <location>
        <begin position="312"/>
        <end position="329"/>
    </location>
</feature>
<evidence type="ECO:0000313" key="6">
    <source>
        <dbReference type="EMBL" id="CAJ1397830.1"/>
    </source>
</evidence>
<comment type="subcellular location">
    <subcellularLocation>
        <location evidence="1">Membrane</location>
        <topology evidence="1">Multi-pass membrane protein</topology>
    </subcellularLocation>
</comment>
<feature type="transmembrane region" description="Helical" evidence="5">
    <location>
        <begin position="674"/>
        <end position="695"/>
    </location>
</feature>
<dbReference type="GO" id="GO:0000139">
    <property type="term" value="C:Golgi membrane"/>
    <property type="evidence" value="ECO:0007669"/>
    <property type="project" value="InterPro"/>
</dbReference>
<feature type="transmembrane region" description="Helical" evidence="5">
    <location>
        <begin position="72"/>
        <end position="94"/>
    </location>
</feature>
<feature type="transmembrane region" description="Helical" evidence="5">
    <location>
        <begin position="272"/>
        <end position="292"/>
    </location>
</feature>
<feature type="transmembrane region" description="Helical" evidence="5">
    <location>
        <begin position="637"/>
        <end position="662"/>
    </location>
</feature>
<evidence type="ECO:0000256" key="2">
    <source>
        <dbReference type="ARBA" id="ARBA00022692"/>
    </source>
</evidence>
<keyword evidence="4 5" id="KW-0472">Membrane</keyword>
<evidence type="ECO:0000256" key="5">
    <source>
        <dbReference type="SAM" id="Phobius"/>
    </source>
</evidence>
<dbReference type="InterPro" id="IPR037185">
    <property type="entry name" value="EmrE-like"/>
</dbReference>
<feature type="transmembrane region" description="Helical" evidence="5">
    <location>
        <begin position="746"/>
        <end position="766"/>
    </location>
</feature>
<comment type="caution">
    <text evidence="6">The sequence shown here is derived from an EMBL/GenBank/DDBJ whole genome shotgun (WGS) entry which is preliminary data.</text>
</comment>
<proteinExistence type="predicted"/>
<name>A0AA36J3F3_9DINO</name>
<dbReference type="SUPFAM" id="SSF103481">
    <property type="entry name" value="Multidrug resistance efflux transporter EmrE"/>
    <property type="match status" value="2"/>
</dbReference>
<gene>
    <name evidence="6" type="ORF">EVOR1521_LOCUS21771</name>
</gene>
<feature type="transmembrane region" description="Helical" evidence="5">
    <location>
        <begin position="100"/>
        <end position="122"/>
    </location>
</feature>
<feature type="transmembrane region" description="Helical" evidence="5">
    <location>
        <begin position="170"/>
        <end position="187"/>
    </location>
</feature>
<reference evidence="6" key="1">
    <citation type="submission" date="2023-08" db="EMBL/GenBank/DDBJ databases">
        <authorList>
            <person name="Chen Y."/>
            <person name="Shah S."/>
            <person name="Dougan E. K."/>
            <person name="Thang M."/>
            <person name="Chan C."/>
        </authorList>
    </citation>
    <scope>NUCLEOTIDE SEQUENCE</scope>
</reference>
<keyword evidence="2 5" id="KW-0812">Transmembrane</keyword>
<organism evidence="6 7">
    <name type="scientific">Effrenium voratum</name>
    <dbReference type="NCBI Taxonomy" id="2562239"/>
    <lineage>
        <taxon>Eukaryota</taxon>
        <taxon>Sar</taxon>
        <taxon>Alveolata</taxon>
        <taxon>Dinophyceae</taxon>
        <taxon>Suessiales</taxon>
        <taxon>Symbiodiniaceae</taxon>
        <taxon>Effrenium</taxon>
    </lineage>
</organism>
<dbReference type="EMBL" id="CAUJNA010003280">
    <property type="protein sequence ID" value="CAJ1397830.1"/>
    <property type="molecule type" value="Genomic_DNA"/>
</dbReference>
<protein>
    <submittedName>
        <fullName evidence="6">Uncharacterized protein</fullName>
    </submittedName>
</protein>
<evidence type="ECO:0000256" key="3">
    <source>
        <dbReference type="ARBA" id="ARBA00022989"/>
    </source>
</evidence>
<keyword evidence="7" id="KW-1185">Reference proteome</keyword>
<keyword evidence="3 5" id="KW-1133">Transmembrane helix</keyword>
<evidence type="ECO:0000313" key="7">
    <source>
        <dbReference type="Proteomes" id="UP001178507"/>
    </source>
</evidence>
<accession>A0AA36J3F3</accession>
<feature type="transmembrane region" description="Helical" evidence="5">
    <location>
        <begin position="143"/>
        <end position="164"/>
    </location>
</feature>
<dbReference type="AlphaFoldDB" id="A0AA36J3F3"/>
<dbReference type="GO" id="GO:0015165">
    <property type="term" value="F:pyrimidine nucleotide-sugar transmembrane transporter activity"/>
    <property type="evidence" value="ECO:0007669"/>
    <property type="project" value="InterPro"/>
</dbReference>
<dbReference type="PANTHER" id="PTHR10231">
    <property type="entry name" value="NUCLEOTIDE-SUGAR TRANSMEMBRANE TRANSPORTER"/>
    <property type="match status" value="1"/>
</dbReference>
<feature type="transmembrane region" description="Helical" evidence="5">
    <location>
        <begin position="196"/>
        <end position="216"/>
    </location>
</feature>
<sequence length="831" mass="90307">MDGGEAASILCCMPLAAPQVAAGSPGALKTSLKSRAPSLFDELASPCDVLPVSSSLRRVVGIGQPKAEVRRIAWLMFLFVLLDTCKGLLVAWSAVHSCEALVPVALCGKNVLSIVFGLWLALLLEGKQGWRRCLNLRQNVRMLPVAACFGAAQMAMLEAMRTFNAGSLKIMAQANLPTMAVLSRLLLGRRYTTQQWAAIALVAAAVAAFTQVRLLYYRPPYWSSGRFLSPALGVASLMSSIFLSCSASILAEGFLKKPASTKVPFYIQKTNILLGELLTSFLLTGVYLGYLADSEGVTANCSWDQVADYRNILVILVWAVHGWVAGLLVKECSAFAKNVSHMVSAGVMYFFPILVISGPVNNGPVTACALLVLIAILVWGLAPARKSSQETRLHHGVHFELPESKLQSQLQRPFLRKVQSVEQMQQMAAVKAALEGAADGFPHMGLLVISFILLDAAKPFVVSWAHANKAPEEAFNNCTLVLVQTSLSMAVGLLVATRPAVRLRSCVPQVQLHEGWRGRVWRCLEPAAVRRQLPVSFCLVMSKLCLIMALEKLDAGSVRVLCQSSLPVVGVCGALLFRKRYSAMQWCSLAGVTVALGCFYYVKHQVKQQAREQVSLHHEVVERGPAGVLDLDLDSSAAAGSMLALASISFNCLGAVLVEKFLKKRSGELYEQKTQLLCGEVLFNIALLALLPFLFLDPKERAFNSVWHRGFFAGWDMRVLICALVWLPGGWTATMLVKEASNVLKVVAQGAASVLTYVFSLTPLVPTRSAREPVSPPVVVLALSVLFAALTFGLDSVHTGQRGSQEKHEKTEEEDVVCFNTQSQGRLRQRA</sequence>
<feature type="transmembrane region" description="Helical" evidence="5">
    <location>
        <begin position="228"/>
        <end position="251"/>
    </location>
</feature>
<dbReference type="InterPro" id="IPR007271">
    <property type="entry name" value="Nuc_sug_transpt"/>
</dbReference>
<dbReference type="Proteomes" id="UP001178507">
    <property type="component" value="Unassembled WGS sequence"/>
</dbReference>
<feature type="transmembrane region" description="Helical" evidence="5">
    <location>
        <begin position="778"/>
        <end position="797"/>
    </location>
</feature>
<feature type="transmembrane region" description="Helical" evidence="5">
    <location>
        <begin position="715"/>
        <end position="734"/>
    </location>
</feature>
<feature type="transmembrane region" description="Helical" evidence="5">
    <location>
        <begin position="341"/>
        <end position="358"/>
    </location>
</feature>
<feature type="transmembrane region" description="Helical" evidence="5">
    <location>
        <begin position="584"/>
        <end position="602"/>
    </location>
</feature>
<evidence type="ECO:0000256" key="1">
    <source>
        <dbReference type="ARBA" id="ARBA00004141"/>
    </source>
</evidence>
<feature type="transmembrane region" description="Helical" evidence="5">
    <location>
        <begin position="364"/>
        <end position="382"/>
    </location>
</feature>
<dbReference type="Pfam" id="PF04142">
    <property type="entry name" value="Nuc_sug_transp"/>
    <property type="match status" value="2"/>
</dbReference>
<evidence type="ECO:0000256" key="4">
    <source>
        <dbReference type="ARBA" id="ARBA00023136"/>
    </source>
</evidence>